<dbReference type="Proteomes" id="UP000261480">
    <property type="component" value="Unplaced"/>
</dbReference>
<proteinExistence type="predicted"/>
<feature type="region of interest" description="Disordered" evidence="1">
    <location>
        <begin position="77"/>
        <end position="159"/>
    </location>
</feature>
<evidence type="ECO:0000256" key="1">
    <source>
        <dbReference type="SAM" id="MobiDB-lite"/>
    </source>
</evidence>
<keyword evidence="3" id="KW-1185">Reference proteome</keyword>
<evidence type="ECO:0000313" key="3">
    <source>
        <dbReference type="Proteomes" id="UP000261480"/>
    </source>
</evidence>
<feature type="compositionally biased region" description="Low complexity" evidence="1">
    <location>
        <begin position="103"/>
        <end position="114"/>
    </location>
</feature>
<dbReference type="Ensembl" id="ENSPMET00000002637.1">
    <property type="protein sequence ID" value="ENSPMEP00000026406.1"/>
    <property type="gene ID" value="ENSPMEG00000010055.1"/>
</dbReference>
<reference evidence="2" key="2">
    <citation type="submission" date="2025-09" db="UniProtKB">
        <authorList>
            <consortium name="Ensembl"/>
        </authorList>
    </citation>
    <scope>IDENTIFICATION</scope>
</reference>
<name>A0A3B3YGB2_9TELE</name>
<reference evidence="2" key="1">
    <citation type="submission" date="2025-08" db="UniProtKB">
        <authorList>
            <consortium name="Ensembl"/>
        </authorList>
    </citation>
    <scope>IDENTIFICATION</scope>
</reference>
<evidence type="ECO:0000313" key="2">
    <source>
        <dbReference type="Ensembl" id="ENSPMEP00000026406.1"/>
    </source>
</evidence>
<accession>A0A3B3YGB2</accession>
<sequence length="159" mass="17707">AVEERQVGEDLPTEVLDFLRGAECQDAGLVEPGRDFPQMERDPTDQERQQDDQHQSVGLNQEVDAAVDVHQDAHVDHFAHGKTKNPVKLIPSTDSPEGQEGDQQQVSSSQVAQVDLSHGAGLLMEDEDHQHKEVENYSQNRDGQDVRWDISEGPVDGFM</sequence>
<organism evidence="2 3">
    <name type="scientific">Poecilia mexicana</name>
    <dbReference type="NCBI Taxonomy" id="48701"/>
    <lineage>
        <taxon>Eukaryota</taxon>
        <taxon>Metazoa</taxon>
        <taxon>Chordata</taxon>
        <taxon>Craniata</taxon>
        <taxon>Vertebrata</taxon>
        <taxon>Euteleostomi</taxon>
        <taxon>Actinopterygii</taxon>
        <taxon>Neopterygii</taxon>
        <taxon>Teleostei</taxon>
        <taxon>Neoteleostei</taxon>
        <taxon>Acanthomorphata</taxon>
        <taxon>Ovalentaria</taxon>
        <taxon>Atherinomorphae</taxon>
        <taxon>Cyprinodontiformes</taxon>
        <taxon>Poeciliidae</taxon>
        <taxon>Poeciliinae</taxon>
        <taxon>Poecilia</taxon>
    </lineage>
</organism>
<feature type="compositionally biased region" description="Basic and acidic residues" evidence="1">
    <location>
        <begin position="32"/>
        <end position="54"/>
    </location>
</feature>
<feature type="region of interest" description="Disordered" evidence="1">
    <location>
        <begin position="27"/>
        <end position="63"/>
    </location>
</feature>
<dbReference type="AlphaFoldDB" id="A0A3B3YGB2"/>
<protein>
    <submittedName>
        <fullName evidence="2">Uncharacterized protein</fullName>
    </submittedName>
</protein>